<dbReference type="SMART" id="SM01019">
    <property type="entry name" value="B3"/>
    <property type="match status" value="2"/>
</dbReference>
<feature type="domain" description="TF-B3" evidence="7">
    <location>
        <begin position="25"/>
        <end position="118"/>
    </location>
</feature>
<dbReference type="EMBL" id="JBBPBK010000005">
    <property type="protein sequence ID" value="KAK9285079.1"/>
    <property type="molecule type" value="Genomic_DNA"/>
</dbReference>
<comment type="caution">
    <text evidence="8">The sequence shown here is derived from an EMBL/GenBank/DDBJ whole genome shotgun (WGS) entry which is preliminary data.</text>
</comment>
<dbReference type="SUPFAM" id="SSF101936">
    <property type="entry name" value="DNA-binding pseudobarrel domain"/>
    <property type="match status" value="4"/>
</dbReference>
<evidence type="ECO:0000256" key="2">
    <source>
        <dbReference type="ARBA" id="ARBA00023015"/>
    </source>
</evidence>
<reference evidence="8 9" key="1">
    <citation type="journal article" date="2024" name="Plant J.">
        <title>Genome sequences and population genomics reveal climatic adaptation and genomic divergence between two closely related sweetgum species.</title>
        <authorList>
            <person name="Xu W.Q."/>
            <person name="Ren C.Q."/>
            <person name="Zhang X.Y."/>
            <person name="Comes H.P."/>
            <person name="Liu X.H."/>
            <person name="Li Y.G."/>
            <person name="Kettle C.J."/>
            <person name="Jalonen R."/>
            <person name="Gaisberger H."/>
            <person name="Ma Y.Z."/>
            <person name="Qiu Y.X."/>
        </authorList>
    </citation>
    <scope>NUCLEOTIDE SEQUENCE [LARGE SCALE GENOMIC DNA]</scope>
    <source>
        <strain evidence="8">Hangzhou</strain>
    </source>
</reference>
<dbReference type="AlphaFoldDB" id="A0AAP0S190"/>
<organism evidence="8 9">
    <name type="scientific">Liquidambar formosana</name>
    <name type="common">Formosan gum</name>
    <dbReference type="NCBI Taxonomy" id="63359"/>
    <lineage>
        <taxon>Eukaryota</taxon>
        <taxon>Viridiplantae</taxon>
        <taxon>Streptophyta</taxon>
        <taxon>Embryophyta</taxon>
        <taxon>Tracheophyta</taxon>
        <taxon>Spermatophyta</taxon>
        <taxon>Magnoliopsida</taxon>
        <taxon>eudicotyledons</taxon>
        <taxon>Gunneridae</taxon>
        <taxon>Pentapetalae</taxon>
        <taxon>Saxifragales</taxon>
        <taxon>Altingiaceae</taxon>
        <taxon>Liquidambar</taxon>
    </lineage>
</organism>
<dbReference type="GO" id="GO:0005634">
    <property type="term" value="C:nucleus"/>
    <property type="evidence" value="ECO:0007669"/>
    <property type="project" value="UniProtKB-SubCell"/>
</dbReference>
<dbReference type="PROSITE" id="PS50863">
    <property type="entry name" value="B3"/>
    <property type="match status" value="2"/>
</dbReference>
<keyword evidence="2" id="KW-0805">Transcription regulation</keyword>
<keyword evidence="5" id="KW-0539">Nucleus</keyword>
<evidence type="ECO:0000256" key="4">
    <source>
        <dbReference type="ARBA" id="ARBA00023163"/>
    </source>
</evidence>
<accession>A0AAP0S190</accession>
<dbReference type="Pfam" id="PF02362">
    <property type="entry name" value="B3"/>
    <property type="match status" value="2"/>
</dbReference>
<keyword evidence="9" id="KW-1185">Reference proteome</keyword>
<name>A0AAP0S190_LIQFO</name>
<dbReference type="InterPro" id="IPR044837">
    <property type="entry name" value="REM16-like"/>
</dbReference>
<gene>
    <name evidence="8" type="ORF">L1049_024264</name>
</gene>
<dbReference type="InterPro" id="IPR015300">
    <property type="entry name" value="DNA-bd_pseudobarrel_sf"/>
</dbReference>
<dbReference type="InterPro" id="IPR003340">
    <property type="entry name" value="B3_DNA-bd"/>
</dbReference>
<evidence type="ECO:0000313" key="8">
    <source>
        <dbReference type="EMBL" id="KAK9285079.1"/>
    </source>
</evidence>
<feature type="region of interest" description="Disordered" evidence="6">
    <location>
        <begin position="188"/>
        <end position="209"/>
    </location>
</feature>
<proteinExistence type="predicted"/>
<sequence length="548" mass="62914">MVPSTRRRQCDGGSHWSCSPAKVPHFFKIIHSAVVENRKLGIPKKFVRKYGECLSNFVYLKVPGGAIWRVELIKRDHEVWLQRGWEEFAEYYSIGFGHFLVFRYEGNSRFQVLIFDKTALEIEYPLNATQLGEEPKLEESENDVSVEILGDFPLSQKRKEMKRTNSTRKVENTFNLVLHSRSKGNLTNDGLNLPTREYNGGMPATQRRLQSGTKRPITNHKNVGALERAKAFKSENPSFVVTMQPSYVVPKFTLNMPSSFVKKYFARNHDNIILGVSDGRTWSVKRCHGANDAKLCSDNFQELIVEERAASQVTPVTRQSSCSGVPTVMQRNTRALEAARKFISKHPFFTVSITKSYLRHRNLNVPQSFVKMYIKEASQTVTLRVLNRSWPVKLFIYNNYRGNFKQSTTKERAGSKLRQVIKISSCSRVPMAMQEKARALEVANKFFSKHPFFKIVMAQSYIRKGGLVLPTRFFKRYIKLAPQCVTLRVSDRSWPVKLINHCNYSGRLSRGSVPFLRDNKLGEGDVCVFELIKRNDIVLKVSIFRCIG</sequence>
<dbReference type="Proteomes" id="UP001415857">
    <property type="component" value="Unassembled WGS sequence"/>
</dbReference>
<dbReference type="Gene3D" id="2.40.330.10">
    <property type="entry name" value="DNA-binding pseudobarrel domain"/>
    <property type="match status" value="4"/>
</dbReference>
<feature type="domain" description="TF-B3" evidence="7">
    <location>
        <begin position="452"/>
        <end position="547"/>
    </location>
</feature>
<dbReference type="CDD" id="cd10017">
    <property type="entry name" value="B3_DNA"/>
    <property type="match status" value="3"/>
</dbReference>
<keyword evidence="4" id="KW-0804">Transcription</keyword>
<keyword evidence="3" id="KW-0238">DNA-binding</keyword>
<evidence type="ECO:0000256" key="1">
    <source>
        <dbReference type="ARBA" id="ARBA00004123"/>
    </source>
</evidence>
<evidence type="ECO:0000259" key="7">
    <source>
        <dbReference type="PROSITE" id="PS50863"/>
    </source>
</evidence>
<evidence type="ECO:0000256" key="6">
    <source>
        <dbReference type="SAM" id="MobiDB-lite"/>
    </source>
</evidence>
<protein>
    <recommendedName>
        <fullName evidence="7">TF-B3 domain-containing protein</fullName>
    </recommendedName>
</protein>
<evidence type="ECO:0000256" key="3">
    <source>
        <dbReference type="ARBA" id="ARBA00023125"/>
    </source>
</evidence>
<comment type="subcellular location">
    <subcellularLocation>
        <location evidence="1">Nucleus</location>
    </subcellularLocation>
</comment>
<evidence type="ECO:0000313" key="9">
    <source>
        <dbReference type="Proteomes" id="UP001415857"/>
    </source>
</evidence>
<dbReference type="PANTHER" id="PTHR31391:SF81">
    <property type="entry name" value="TF-B3 DOMAIN-CONTAINING PROTEIN"/>
    <property type="match status" value="1"/>
</dbReference>
<dbReference type="PANTHER" id="PTHR31391">
    <property type="entry name" value="B3 DOMAIN-CONTAINING PROTEIN OS11G0197600-RELATED"/>
    <property type="match status" value="1"/>
</dbReference>
<dbReference type="GO" id="GO:0003677">
    <property type="term" value="F:DNA binding"/>
    <property type="evidence" value="ECO:0007669"/>
    <property type="project" value="UniProtKB-KW"/>
</dbReference>
<evidence type="ECO:0000256" key="5">
    <source>
        <dbReference type="ARBA" id="ARBA00023242"/>
    </source>
</evidence>